<dbReference type="InterPro" id="IPR020845">
    <property type="entry name" value="AMP-binding_CS"/>
</dbReference>
<evidence type="ECO:0000256" key="1">
    <source>
        <dbReference type="ARBA" id="ARBA00022990"/>
    </source>
</evidence>
<dbReference type="OrthoDB" id="9803968at2"/>
<dbReference type="PANTHER" id="PTHR24095">
    <property type="entry name" value="ACETYL-COENZYME A SYNTHETASE"/>
    <property type="match status" value="1"/>
</dbReference>
<reference evidence="3" key="1">
    <citation type="submission" date="2021-04" db="EMBL/GenBank/DDBJ databases">
        <title>Dactylosporangium aurantiacum NRRL B-8018 full assembly.</title>
        <authorList>
            <person name="Hartkoorn R.C."/>
            <person name="Beaudoing E."/>
            <person name="Hot D."/>
        </authorList>
    </citation>
    <scope>NUCLEOTIDE SEQUENCE</scope>
    <source>
        <strain evidence="3">NRRL B-8018</strain>
    </source>
</reference>
<dbReference type="KEGG" id="daur:Daura_17930"/>
<dbReference type="GO" id="GO:0005829">
    <property type="term" value="C:cytosol"/>
    <property type="evidence" value="ECO:0007669"/>
    <property type="project" value="TreeGrafter"/>
</dbReference>
<organism evidence="3 4">
    <name type="scientific">Dactylosporangium aurantiacum</name>
    <dbReference type="NCBI Taxonomy" id="35754"/>
    <lineage>
        <taxon>Bacteria</taxon>
        <taxon>Bacillati</taxon>
        <taxon>Actinomycetota</taxon>
        <taxon>Actinomycetes</taxon>
        <taxon>Micromonosporales</taxon>
        <taxon>Micromonosporaceae</taxon>
        <taxon>Dactylosporangium</taxon>
    </lineage>
</organism>
<dbReference type="Proteomes" id="UP001058003">
    <property type="component" value="Chromosome"/>
</dbReference>
<feature type="domain" description="AMP-dependent synthetase/ligase" evidence="2">
    <location>
        <begin position="32"/>
        <end position="398"/>
    </location>
</feature>
<dbReference type="Gene3D" id="3.40.50.12780">
    <property type="entry name" value="N-terminal domain of ligase-like"/>
    <property type="match status" value="1"/>
</dbReference>
<dbReference type="InterPro" id="IPR042099">
    <property type="entry name" value="ANL_N_sf"/>
</dbReference>
<accession>A0A9Q9IVB1</accession>
<dbReference type="Pfam" id="PF00501">
    <property type="entry name" value="AMP-binding"/>
    <property type="match status" value="1"/>
</dbReference>
<dbReference type="PANTHER" id="PTHR24095:SF14">
    <property type="entry name" value="ACETYL-COENZYME A SYNTHETASE 1"/>
    <property type="match status" value="1"/>
</dbReference>
<keyword evidence="1" id="KW-0007">Acetylation</keyword>
<dbReference type="AlphaFoldDB" id="A0A9Q9IVB1"/>
<proteinExistence type="predicted"/>
<evidence type="ECO:0000313" key="4">
    <source>
        <dbReference type="Proteomes" id="UP001058003"/>
    </source>
</evidence>
<sequence length="440" mass="46353">MARSWLSGLPDGRGLNIAHEAVDRHAGGPLRDKVALRCLGPGSPPVELTYEDLRRRTNRFAGALAALGIDRGGRVFTLLPRGLDLVVAALGTVKCGGVSAPLSAACGPDEVRARLVLGAAAVLVTTPQLYERTVAPVRDAVPGLRHVLVTGDGAPPPGTSRLDAALAEAGDRFEIPPTDPGQTALLQFTAGTSGRAKGTVHVHEAVVAHHATARFALDLRPEDVFWCTADPGCGIATSYGIVAPLSVGATVVVDTGRFDARRWCSQLQAQRVTVWYTTAAAVRMLMRHGDPAAGCDLSALRLVASTGGPLEPEAVRWGLATLGHPVQDTWWQTETGAIMISNFAGLDLRPGSMGFPVPGIEAALLAPGGGAVRVVDAPDEVGELALRAGWPSMFRGYLHDEPRYARCFAAGWYRSGDLARRDADGYYWFAGRSPLAGTDP</sequence>
<gene>
    <name evidence="3" type="ORF">Daura_17930</name>
</gene>
<evidence type="ECO:0000259" key="2">
    <source>
        <dbReference type="Pfam" id="PF00501"/>
    </source>
</evidence>
<dbReference type="InterPro" id="IPR000873">
    <property type="entry name" value="AMP-dep_synth/lig_dom"/>
</dbReference>
<keyword evidence="4" id="KW-1185">Reference proteome</keyword>
<dbReference type="PROSITE" id="PS00455">
    <property type="entry name" value="AMP_BINDING"/>
    <property type="match status" value="1"/>
</dbReference>
<dbReference type="GO" id="GO:0006085">
    <property type="term" value="P:acetyl-CoA biosynthetic process"/>
    <property type="evidence" value="ECO:0007669"/>
    <property type="project" value="TreeGrafter"/>
</dbReference>
<dbReference type="EMBL" id="CP073767">
    <property type="protein sequence ID" value="UWZ59608.1"/>
    <property type="molecule type" value="Genomic_DNA"/>
</dbReference>
<evidence type="ECO:0000313" key="3">
    <source>
        <dbReference type="EMBL" id="UWZ59608.1"/>
    </source>
</evidence>
<dbReference type="SUPFAM" id="SSF56801">
    <property type="entry name" value="Acetyl-CoA synthetase-like"/>
    <property type="match status" value="1"/>
</dbReference>
<name>A0A9Q9IVB1_9ACTN</name>
<dbReference type="GO" id="GO:0003987">
    <property type="term" value="F:acetate-CoA ligase activity"/>
    <property type="evidence" value="ECO:0007669"/>
    <property type="project" value="TreeGrafter"/>
</dbReference>
<protein>
    <submittedName>
        <fullName evidence="3">AMP-binding protein</fullName>
    </submittedName>
</protein>